<gene>
    <name evidence="1" type="ORF">LVJ94_08690</name>
</gene>
<proteinExistence type="predicted"/>
<sequence length="142" mass="15483">MRARTKRRWREIAGALACALLVLTVLSGTVQAGQRYFFCAAMGLMTSNPCRVQAVPDSEAERVTVQHMDCCETMTLPQVPDGARGEVPEIPAASIVAVVPVAPHGVEVSAPNIDASVRARWRVHVPPRPPNERRAQLMVFLT</sequence>
<evidence type="ECO:0000313" key="2">
    <source>
        <dbReference type="Proteomes" id="UP001374803"/>
    </source>
</evidence>
<reference evidence="1" key="1">
    <citation type="submission" date="2021-12" db="EMBL/GenBank/DDBJ databases">
        <title>Discovery of the Pendulisporaceae a myxobacterial family with distinct sporulation behavior and unique specialized metabolism.</title>
        <authorList>
            <person name="Garcia R."/>
            <person name="Popoff A."/>
            <person name="Bader C.D."/>
            <person name="Loehr J."/>
            <person name="Walesch S."/>
            <person name="Walt C."/>
            <person name="Boldt J."/>
            <person name="Bunk B."/>
            <person name="Haeckl F.J.F.P.J."/>
            <person name="Gunesch A.P."/>
            <person name="Birkelbach J."/>
            <person name="Nuebel U."/>
            <person name="Pietschmann T."/>
            <person name="Bach T."/>
            <person name="Mueller R."/>
        </authorList>
    </citation>
    <scope>NUCLEOTIDE SEQUENCE</scope>
    <source>
        <strain evidence="1">MSr11367</strain>
    </source>
</reference>
<evidence type="ECO:0000313" key="1">
    <source>
        <dbReference type="EMBL" id="WXB07313.1"/>
    </source>
</evidence>
<dbReference type="EMBL" id="CP089983">
    <property type="protein sequence ID" value="WXB07313.1"/>
    <property type="molecule type" value="Genomic_DNA"/>
</dbReference>
<accession>A0ABZ2L8P1</accession>
<keyword evidence="2" id="KW-1185">Reference proteome</keyword>
<dbReference type="Proteomes" id="UP001374803">
    <property type="component" value="Chromosome"/>
</dbReference>
<name>A0ABZ2L8P1_9BACT</name>
<organism evidence="1 2">
    <name type="scientific">Pendulispora rubella</name>
    <dbReference type="NCBI Taxonomy" id="2741070"/>
    <lineage>
        <taxon>Bacteria</taxon>
        <taxon>Pseudomonadati</taxon>
        <taxon>Myxococcota</taxon>
        <taxon>Myxococcia</taxon>
        <taxon>Myxococcales</taxon>
        <taxon>Sorangiineae</taxon>
        <taxon>Pendulisporaceae</taxon>
        <taxon>Pendulispora</taxon>
    </lineage>
</organism>
<dbReference type="RefSeq" id="WP_394836971.1">
    <property type="nucleotide sequence ID" value="NZ_CP089929.1"/>
</dbReference>
<protein>
    <submittedName>
        <fullName evidence="1">Uncharacterized protein</fullName>
    </submittedName>
</protein>